<dbReference type="InterPro" id="IPR032710">
    <property type="entry name" value="NTF2-like_dom_sf"/>
</dbReference>
<dbReference type="SUPFAM" id="SSF54427">
    <property type="entry name" value="NTF2-like"/>
    <property type="match status" value="1"/>
</dbReference>
<accession>A0A7S2KV68</accession>
<dbReference type="GO" id="GO:0010608">
    <property type="term" value="P:post-transcriptional regulation of gene expression"/>
    <property type="evidence" value="ECO:0007669"/>
    <property type="project" value="TreeGrafter"/>
</dbReference>
<keyword evidence="1" id="KW-0677">Repeat</keyword>
<evidence type="ECO:0000256" key="1">
    <source>
        <dbReference type="ARBA" id="ARBA00022737"/>
    </source>
</evidence>
<gene>
    <name evidence="4" type="ORF">BRAN1462_LOCUS33495</name>
</gene>
<feature type="repeat" description="Pumilio" evidence="2">
    <location>
        <begin position="247"/>
        <end position="282"/>
    </location>
</feature>
<proteinExistence type="predicted"/>
<dbReference type="InterPro" id="IPR011989">
    <property type="entry name" value="ARM-like"/>
</dbReference>
<dbReference type="PROSITE" id="PS50303">
    <property type="entry name" value="PUM_HD"/>
    <property type="match status" value="1"/>
</dbReference>
<dbReference type="GO" id="GO:0005737">
    <property type="term" value="C:cytoplasm"/>
    <property type="evidence" value="ECO:0007669"/>
    <property type="project" value="TreeGrafter"/>
</dbReference>
<feature type="domain" description="PUM-HD" evidence="3">
    <location>
        <begin position="35"/>
        <end position="361"/>
    </location>
</feature>
<evidence type="ECO:0000256" key="2">
    <source>
        <dbReference type="PROSITE-ProRule" id="PRU00317"/>
    </source>
</evidence>
<dbReference type="Pfam" id="PF00806">
    <property type="entry name" value="PUF"/>
    <property type="match status" value="2"/>
</dbReference>
<dbReference type="PANTHER" id="PTHR12537:SF12">
    <property type="entry name" value="MATERNAL PROTEIN PUMILIO"/>
    <property type="match status" value="1"/>
</dbReference>
<dbReference type="PROSITE" id="PS50302">
    <property type="entry name" value="PUM"/>
    <property type="match status" value="1"/>
</dbReference>
<dbReference type="SUPFAM" id="SSF48371">
    <property type="entry name" value="ARM repeat"/>
    <property type="match status" value="1"/>
</dbReference>
<dbReference type="PANTHER" id="PTHR12537">
    <property type="entry name" value="RNA BINDING PROTEIN PUMILIO-RELATED"/>
    <property type="match status" value="1"/>
</dbReference>
<dbReference type="InterPro" id="IPR001313">
    <property type="entry name" value="Pumilio_RNA-bd_rpt"/>
</dbReference>
<dbReference type="Gene3D" id="1.25.10.10">
    <property type="entry name" value="Leucine-rich Repeat Variant"/>
    <property type="match status" value="1"/>
</dbReference>
<dbReference type="InterPro" id="IPR016024">
    <property type="entry name" value="ARM-type_fold"/>
</dbReference>
<protein>
    <recommendedName>
        <fullName evidence="3">PUM-HD domain-containing protein</fullName>
    </recommendedName>
</protein>
<dbReference type="GO" id="GO:0003729">
    <property type="term" value="F:mRNA binding"/>
    <property type="evidence" value="ECO:0007669"/>
    <property type="project" value="TreeGrafter"/>
</dbReference>
<dbReference type="AlphaFoldDB" id="A0A7S2KV68"/>
<name>A0A7S2KV68_9DINO</name>
<evidence type="ECO:0000313" key="4">
    <source>
        <dbReference type="EMBL" id="CAD9587755.1"/>
    </source>
</evidence>
<sequence>MFAAIVEHANAPFSPEAISHMLEAGTASDYHYDWQDCNRESHGRHRTVDLWREFKEFAPDVRCQIQRVTMKEGGFAARAYIDFEGSQTQPFLPIFPVNTRVRGVICSELEFDGHGKVRKESYNLCFEAPFETHPIVIDFLVQSARRLALREGGSRMLQRATEVLGQKECAALSRQFRGHVWEASASSHAKFVLQKVVEKLPPREVLFVAEEFKGRAVLAARHSIRSRMLERFIEYFPGEVLDDLVGELIPEASHLCCNTFGNFVLQRLLEHGTDTQRRALVEVLSADAASLAKHSIASNVLSSAFIYCPVRDQRFLAEALCADAAVVRSLRRHYIASFVMRQAKRVITTPGRQGALLEISL</sequence>
<evidence type="ECO:0000259" key="3">
    <source>
        <dbReference type="PROSITE" id="PS50303"/>
    </source>
</evidence>
<dbReference type="InterPro" id="IPR033133">
    <property type="entry name" value="PUM-HD"/>
</dbReference>
<organism evidence="4">
    <name type="scientific">Zooxanthella nutricula</name>
    <dbReference type="NCBI Taxonomy" id="1333877"/>
    <lineage>
        <taxon>Eukaryota</taxon>
        <taxon>Sar</taxon>
        <taxon>Alveolata</taxon>
        <taxon>Dinophyceae</taxon>
        <taxon>Peridiniales</taxon>
        <taxon>Peridiniales incertae sedis</taxon>
        <taxon>Zooxanthella</taxon>
    </lineage>
</organism>
<dbReference type="SMART" id="SM00025">
    <property type="entry name" value="Pumilio"/>
    <property type="match status" value="3"/>
</dbReference>
<reference evidence="4" key="1">
    <citation type="submission" date="2021-01" db="EMBL/GenBank/DDBJ databases">
        <authorList>
            <person name="Corre E."/>
            <person name="Pelletier E."/>
            <person name="Niang G."/>
            <person name="Scheremetjew M."/>
            <person name="Finn R."/>
            <person name="Kale V."/>
            <person name="Holt S."/>
            <person name="Cochrane G."/>
            <person name="Meng A."/>
            <person name="Brown T."/>
            <person name="Cohen L."/>
        </authorList>
    </citation>
    <scope>NUCLEOTIDE SEQUENCE</scope>
    <source>
        <strain evidence="4">RCC3387</strain>
    </source>
</reference>
<dbReference type="EMBL" id="HBGW01052752">
    <property type="protein sequence ID" value="CAD9587755.1"/>
    <property type="molecule type" value="Transcribed_RNA"/>
</dbReference>